<sequence>MRLFRSRLLAMLLVFVLAFTSLPLATISAATGTHTVSVNKSAPAQLKEGGEAEVTLQVKGSPPVGFVKPNDVILVIDRSGSMGASHPENNGEDKMKNAKEAAQHFVNMLDQTKMLDPTKHQVGIVDYSASASTKPLSTNAQEINAYIETLTAGGGTATHDAIAKARAELNNRRSGAQPVIVLMTDGAANSFPDALREAQAAKNEGIVFYTVGLLTQGGRDNESIKQLMRNMATTEKHHYIEYSSDKLKQVYETISKEIGIASAYNVVIEDVLSPEFEIVPGSYEHNIPAPVVAGNKVTWKFNELKEELLTLTFKVKHKQNGSIGKVSLGEGPIQVSYKNHLDQQQSFQVNQPTVDVSLHGPEVTSIEPNLGASKGGETITINGKNFKATSTVSFGNNVVANVEFVSSEKLVVTAPAGQAGKVNVTVTNPDAQKAVVSQGYEYLHPVPVLTSITPNKGDMAGQYYVTLAGENFHSGSVVSINNVPARTVFISSKELRALVPASTVHGPVAVKIVNGTLSEVSAEGAFTYNAPPVPEKLELMNITPDNGAMAGNYYITLTGKGFTKDSKVSINNTEVRTIFVSATELSALVPAAQKAGAVDVKVSNGANNEAVKVGGFTYNAPPEQKTPTITSITPDNGAMTGNYQITIAGTEFHNKAVVHIGGTPVTTQFVSATELKAIVPATNKPGAVDVKVVNSTGYEVVKANGFTYNAPPVVNPTITSITPNNGALSGNYYITIKGTEFDKDTKVSIGGVEARTVYVSATELSVLVPVAQKAGAVDVKAVNSTKGEVVVAGGFTYNAPPEQKAPTITSITPDNGAMAGNYQITIAGTEFHNKSVVHIGGTPVATEFVSATELKALVPATNKAGAVAVKVVNGPGFEAVKDNGFTYNAPPVVNPTITSITPNNGALSGNYYITIKGTEFDKDTKVSIGGVEARTVYVSATELSALVPAAQKAGAVDVKVVNGTKGEAVAAGGFTYNAPPEQKAPTIISITPDNGEMAGNYQITIVGTDFYSKSVVHIGGTAVATQFVSATELKGLVPATKTPGPVAVKVVNGAGFEAAVDNGFTYNAPPVITPTITSISPDNGVMAGNYYITINGTEFDKATKVSIGGVEVRTVYHSATKLEALVPVTQTAGAVEVKVVNGTKGEAIKVDGFTYNAPPEEQAPTITSVSPDTGALAGNYYITITGTGFTKQSKASINGVEVRTVYYSATRVDALVPTAQTPGTVEVKVANGTKAGVKADGFTYIAPPTQTAPTITSITPDNGAMAGNYQITIAGTEFHNKSVVHIGGTPVATEFVSATELKGLVPATKTPGPVTVKVVNGTGFEAVVDNGFTYNAPPVVNPTITSITPDNGALSGNYYITINGTEFDRETKVSIGGVEVRTVYFSATRVDVLVPAAQTAGTVEVKVVNGTKGEAVKSDGFTYKSSGGQQGQAPTVTSISPNSGKTSGNYYITINGTGFNKATKVSINGVEVRTVYFSATRVDVLVPRTQVAGAVDVKVVNGSGEVVVTGGFTYL</sequence>
<dbReference type="CDD" id="cd00198">
    <property type="entry name" value="vWFA"/>
    <property type="match status" value="1"/>
</dbReference>
<protein>
    <submittedName>
        <fullName evidence="4">VWA domain-containing protein</fullName>
    </submittedName>
</protein>
<dbReference type="RefSeq" id="WP_144991947.1">
    <property type="nucleotide sequence ID" value="NZ_VNJK01000002.1"/>
</dbReference>
<dbReference type="InterPro" id="IPR036465">
    <property type="entry name" value="vWFA_dom_sf"/>
</dbReference>
<comment type="caution">
    <text evidence="4">The sequence shown here is derived from an EMBL/GenBank/DDBJ whole genome shotgun (WGS) entry which is preliminary data.</text>
</comment>
<feature type="domain" description="VWFA" evidence="3">
    <location>
        <begin position="71"/>
        <end position="254"/>
    </location>
</feature>
<dbReference type="SUPFAM" id="SSF53300">
    <property type="entry name" value="vWA-like"/>
    <property type="match status" value="1"/>
</dbReference>
<evidence type="ECO:0000259" key="3">
    <source>
        <dbReference type="PROSITE" id="PS50234"/>
    </source>
</evidence>
<evidence type="ECO:0000313" key="5">
    <source>
        <dbReference type="Proteomes" id="UP000318102"/>
    </source>
</evidence>
<dbReference type="Gene3D" id="3.40.50.410">
    <property type="entry name" value="von Willebrand factor, type A domain"/>
    <property type="match status" value="1"/>
</dbReference>
<dbReference type="CDD" id="cd00102">
    <property type="entry name" value="IPT"/>
    <property type="match status" value="11"/>
</dbReference>
<accession>A0A559IP62</accession>
<dbReference type="CDD" id="cd00603">
    <property type="entry name" value="IPT_PCSR"/>
    <property type="match status" value="1"/>
</dbReference>
<dbReference type="Pfam" id="PF00092">
    <property type="entry name" value="VWA"/>
    <property type="match status" value="1"/>
</dbReference>
<dbReference type="SUPFAM" id="SSF81296">
    <property type="entry name" value="E set domains"/>
    <property type="match status" value="13"/>
</dbReference>
<evidence type="ECO:0000313" key="4">
    <source>
        <dbReference type="EMBL" id="TVX89444.1"/>
    </source>
</evidence>
<feature type="chain" id="PRO_5039254285" evidence="2">
    <location>
        <begin position="26"/>
        <end position="1515"/>
    </location>
</feature>
<dbReference type="SMART" id="SM00327">
    <property type="entry name" value="VWA"/>
    <property type="match status" value="1"/>
</dbReference>
<dbReference type="InterPro" id="IPR002909">
    <property type="entry name" value="IPT_dom"/>
</dbReference>
<dbReference type="OrthoDB" id="1656124at2"/>
<dbReference type="Proteomes" id="UP000318102">
    <property type="component" value="Unassembled WGS sequence"/>
</dbReference>
<name>A0A559IP62_9BACL</name>
<dbReference type="PANTHER" id="PTHR46769">
    <property type="entry name" value="POLYCYSTIC KIDNEY AND HEPATIC DISEASE 1 (AUTOSOMAL RECESSIVE)-LIKE 1"/>
    <property type="match status" value="1"/>
</dbReference>
<evidence type="ECO:0000256" key="2">
    <source>
        <dbReference type="SAM" id="SignalP"/>
    </source>
</evidence>
<keyword evidence="5" id="KW-1185">Reference proteome</keyword>
<dbReference type="SMART" id="SM00429">
    <property type="entry name" value="IPT"/>
    <property type="match status" value="13"/>
</dbReference>
<dbReference type="PANTHER" id="PTHR46769:SF2">
    <property type="entry name" value="FIBROCYSTIN-L ISOFORM 2 PRECURSOR-RELATED"/>
    <property type="match status" value="1"/>
</dbReference>
<organism evidence="4 5">
    <name type="scientific">Paenibacillus agilis</name>
    <dbReference type="NCBI Taxonomy" id="3020863"/>
    <lineage>
        <taxon>Bacteria</taxon>
        <taxon>Bacillati</taxon>
        <taxon>Bacillota</taxon>
        <taxon>Bacilli</taxon>
        <taxon>Bacillales</taxon>
        <taxon>Paenibacillaceae</taxon>
        <taxon>Paenibacillus</taxon>
    </lineage>
</organism>
<reference evidence="4 5" key="1">
    <citation type="submission" date="2019-07" db="EMBL/GenBank/DDBJ databases">
        <authorList>
            <person name="Kim J."/>
        </authorList>
    </citation>
    <scope>NUCLEOTIDE SEQUENCE [LARGE SCALE GENOMIC DNA]</scope>
    <source>
        <strain evidence="4 5">N4</strain>
    </source>
</reference>
<dbReference type="Pfam" id="PF01833">
    <property type="entry name" value="TIG"/>
    <property type="match status" value="13"/>
</dbReference>
<gene>
    <name evidence="4" type="ORF">FPZ44_16820</name>
</gene>
<proteinExistence type="predicted"/>
<dbReference type="Gene3D" id="2.60.40.10">
    <property type="entry name" value="Immunoglobulins"/>
    <property type="match status" value="13"/>
</dbReference>
<keyword evidence="1 2" id="KW-0732">Signal</keyword>
<dbReference type="InterPro" id="IPR013783">
    <property type="entry name" value="Ig-like_fold"/>
</dbReference>
<dbReference type="InterPro" id="IPR052387">
    <property type="entry name" value="Fibrocystin"/>
</dbReference>
<evidence type="ECO:0000256" key="1">
    <source>
        <dbReference type="ARBA" id="ARBA00022729"/>
    </source>
</evidence>
<dbReference type="PROSITE" id="PS50234">
    <property type="entry name" value="VWFA"/>
    <property type="match status" value="1"/>
</dbReference>
<dbReference type="InterPro" id="IPR014756">
    <property type="entry name" value="Ig_E-set"/>
</dbReference>
<feature type="signal peptide" evidence="2">
    <location>
        <begin position="1"/>
        <end position="25"/>
    </location>
</feature>
<dbReference type="InterPro" id="IPR002035">
    <property type="entry name" value="VWF_A"/>
</dbReference>
<dbReference type="EMBL" id="VNJK01000002">
    <property type="protein sequence ID" value="TVX89444.1"/>
    <property type="molecule type" value="Genomic_DNA"/>
</dbReference>